<dbReference type="PANTHER" id="PTHR34451:SF6">
    <property type="entry name" value="ZINC FINGER PHD-TYPE DOMAIN-CONTAINING PROTEIN"/>
    <property type="match status" value="1"/>
</dbReference>
<evidence type="ECO:0000313" key="1">
    <source>
        <dbReference type="Proteomes" id="UP000189701"/>
    </source>
</evidence>
<dbReference type="AlphaFoldDB" id="A0A1U7YMI7"/>
<accession>A0A1U7YMI7</accession>
<protein>
    <submittedName>
        <fullName evidence="2">Uncharacterized protein LOC104246024</fullName>
    </submittedName>
</protein>
<name>A0A1U7YMI7_NICSY</name>
<organism evidence="1 2">
    <name type="scientific">Nicotiana sylvestris</name>
    <name type="common">Wood tobacco</name>
    <name type="synonym">South American tobacco</name>
    <dbReference type="NCBI Taxonomy" id="4096"/>
    <lineage>
        <taxon>Eukaryota</taxon>
        <taxon>Viridiplantae</taxon>
        <taxon>Streptophyta</taxon>
        <taxon>Embryophyta</taxon>
        <taxon>Tracheophyta</taxon>
        <taxon>Spermatophyta</taxon>
        <taxon>Magnoliopsida</taxon>
        <taxon>eudicotyledons</taxon>
        <taxon>Gunneridae</taxon>
        <taxon>Pentapetalae</taxon>
        <taxon>asterids</taxon>
        <taxon>lamiids</taxon>
        <taxon>Solanales</taxon>
        <taxon>Solanaceae</taxon>
        <taxon>Nicotianoideae</taxon>
        <taxon>Nicotianeae</taxon>
        <taxon>Nicotiana</taxon>
    </lineage>
</organism>
<dbReference type="Proteomes" id="UP000189701">
    <property type="component" value="Unplaced"/>
</dbReference>
<dbReference type="eggNOG" id="ENOG502S2BS">
    <property type="taxonomic scope" value="Eukaryota"/>
</dbReference>
<reference evidence="1" key="1">
    <citation type="journal article" date="2013" name="Genome Biol.">
        <title>Reference genomes and transcriptomes of Nicotiana sylvestris and Nicotiana tomentosiformis.</title>
        <authorList>
            <person name="Sierro N."/>
            <person name="Battey J.N."/>
            <person name="Ouadi S."/>
            <person name="Bovet L."/>
            <person name="Goepfert S."/>
            <person name="Bakaher N."/>
            <person name="Peitsch M.C."/>
            <person name="Ivanov N.V."/>
        </authorList>
    </citation>
    <scope>NUCLEOTIDE SEQUENCE [LARGE SCALE GENOMIC DNA]</scope>
</reference>
<evidence type="ECO:0000313" key="2">
    <source>
        <dbReference type="RefSeq" id="XP_009800050.1"/>
    </source>
</evidence>
<sequence length="179" mass="19723">MEQQEVEHLQQPSEGVSSRRQCAVCFGTHPHILHLLPYRGLHRHLYTTCVLAAHSGSLCPIIFHVFLHNPPPPSLCLLYCKCPSILLMPPILILISLSSTSLPNTNVIEIYLHLAKQLVVASSLAFESIISVAVMARVNAEIRVKEALMAKAGENRVHDGATGCSSQSSDADDWYLWCS</sequence>
<dbReference type="RefSeq" id="XP_009800050.1">
    <property type="nucleotide sequence ID" value="XM_009801748.1"/>
</dbReference>
<keyword evidence="1" id="KW-1185">Reference proteome</keyword>
<gene>
    <name evidence="2" type="primary">LOC104246024</name>
</gene>
<reference evidence="2" key="2">
    <citation type="submission" date="2025-08" db="UniProtKB">
        <authorList>
            <consortium name="RefSeq"/>
        </authorList>
    </citation>
    <scope>IDENTIFICATION</scope>
    <source>
        <tissue evidence="2">Leaf</tissue>
    </source>
</reference>
<proteinExistence type="predicted"/>
<dbReference type="PANTHER" id="PTHR34451">
    <property type="entry name" value="PHD FINGER FAMILY PROTEIN"/>
    <property type="match status" value="1"/>
</dbReference>